<keyword evidence="1" id="KW-1133">Transmembrane helix</keyword>
<feature type="transmembrane region" description="Helical" evidence="1">
    <location>
        <begin position="36"/>
        <end position="58"/>
    </location>
</feature>
<proteinExistence type="predicted"/>
<dbReference type="AlphaFoldDB" id="A0A8D8JSW4"/>
<dbReference type="EMBL" id="HBUE01189687">
    <property type="protein sequence ID" value="CAG6524545.1"/>
    <property type="molecule type" value="Transcribed_RNA"/>
</dbReference>
<organism evidence="2">
    <name type="scientific">Culex pipiens</name>
    <name type="common">House mosquito</name>
    <dbReference type="NCBI Taxonomy" id="7175"/>
    <lineage>
        <taxon>Eukaryota</taxon>
        <taxon>Metazoa</taxon>
        <taxon>Ecdysozoa</taxon>
        <taxon>Arthropoda</taxon>
        <taxon>Hexapoda</taxon>
        <taxon>Insecta</taxon>
        <taxon>Pterygota</taxon>
        <taxon>Neoptera</taxon>
        <taxon>Endopterygota</taxon>
        <taxon>Diptera</taxon>
        <taxon>Nematocera</taxon>
        <taxon>Culicoidea</taxon>
        <taxon>Culicidae</taxon>
        <taxon>Culicinae</taxon>
        <taxon>Culicini</taxon>
        <taxon>Culex</taxon>
        <taxon>Culex</taxon>
    </lineage>
</organism>
<evidence type="ECO:0000256" key="1">
    <source>
        <dbReference type="SAM" id="Phobius"/>
    </source>
</evidence>
<keyword evidence="1" id="KW-0472">Membrane</keyword>
<feature type="transmembrane region" description="Helical" evidence="1">
    <location>
        <begin position="84"/>
        <end position="105"/>
    </location>
</feature>
<evidence type="ECO:0000313" key="2">
    <source>
        <dbReference type="EMBL" id="CAG6576228.1"/>
    </source>
</evidence>
<name>A0A8D8JSW4_CULPI</name>
<keyword evidence="1" id="KW-0812">Transmembrane</keyword>
<reference evidence="2" key="1">
    <citation type="submission" date="2021-05" db="EMBL/GenBank/DDBJ databases">
        <authorList>
            <person name="Alioto T."/>
            <person name="Alioto T."/>
            <person name="Gomez Garrido J."/>
        </authorList>
    </citation>
    <scope>NUCLEOTIDE SEQUENCE</scope>
</reference>
<protein>
    <submittedName>
        <fullName evidence="2">(northern house mosquito) hypothetical protein</fullName>
    </submittedName>
</protein>
<dbReference type="EMBL" id="HBUE01295535">
    <property type="protein sequence ID" value="CAG6576228.1"/>
    <property type="molecule type" value="Transcribed_RNA"/>
</dbReference>
<sequence>MCHTGKERFANILENNQQQKMGRKKQAWHESYTKRFSFYILCVFFVNIVFFCSSYWVYSDTLKLAFTFLLFEPRQGRHPSKKNFYLILCFFSCKTLYVLYVYLIYHLR</sequence>
<accession>A0A8D8JSW4</accession>